<feature type="transmembrane region" description="Helical" evidence="1">
    <location>
        <begin position="157"/>
        <end position="175"/>
    </location>
</feature>
<keyword evidence="1" id="KW-0812">Transmembrane</keyword>
<evidence type="ECO:0000256" key="1">
    <source>
        <dbReference type="SAM" id="Phobius"/>
    </source>
</evidence>
<feature type="transmembrane region" description="Helical" evidence="1">
    <location>
        <begin position="195"/>
        <end position="213"/>
    </location>
</feature>
<dbReference type="EMBL" id="JADGIZ020000013">
    <property type="protein sequence ID" value="KAL2917020.1"/>
    <property type="molecule type" value="Genomic_DNA"/>
</dbReference>
<name>A0ABR4NBW0_9FUNG</name>
<keyword evidence="4" id="KW-1185">Reference proteome</keyword>
<dbReference type="InterPro" id="IPR016137">
    <property type="entry name" value="RGS"/>
</dbReference>
<dbReference type="InterPro" id="IPR036305">
    <property type="entry name" value="RGS_sf"/>
</dbReference>
<dbReference type="Pfam" id="PF00615">
    <property type="entry name" value="RGS"/>
    <property type="match status" value="1"/>
</dbReference>
<comment type="caution">
    <text evidence="3">The sequence shown here is derived from an EMBL/GenBank/DDBJ whole genome shotgun (WGS) entry which is preliminary data.</text>
</comment>
<dbReference type="SUPFAM" id="SSF48097">
    <property type="entry name" value="Regulator of G-protein signaling, RGS"/>
    <property type="match status" value="1"/>
</dbReference>
<proteinExistence type="predicted"/>
<reference evidence="3 4" key="1">
    <citation type="submission" date="2023-09" db="EMBL/GenBank/DDBJ databases">
        <title>Pangenome analysis of Batrachochytrium dendrobatidis and related Chytrids.</title>
        <authorList>
            <person name="Yacoub M.N."/>
            <person name="Stajich J.E."/>
            <person name="James T.Y."/>
        </authorList>
    </citation>
    <scope>NUCLEOTIDE SEQUENCE [LARGE SCALE GENOMIC DNA]</scope>
    <source>
        <strain evidence="3 4">JEL0888</strain>
    </source>
</reference>
<dbReference type="Proteomes" id="UP001527925">
    <property type="component" value="Unassembled WGS sequence"/>
</dbReference>
<feature type="transmembrane region" description="Helical" evidence="1">
    <location>
        <begin position="225"/>
        <end position="243"/>
    </location>
</feature>
<protein>
    <submittedName>
        <fullName evidence="3">Regulator of G-protein signaling 20</fullName>
    </submittedName>
</protein>
<evidence type="ECO:0000313" key="3">
    <source>
        <dbReference type="EMBL" id="KAL2917020.1"/>
    </source>
</evidence>
<evidence type="ECO:0000313" key="4">
    <source>
        <dbReference type="Proteomes" id="UP001527925"/>
    </source>
</evidence>
<feature type="transmembrane region" description="Helical" evidence="1">
    <location>
        <begin position="84"/>
        <end position="106"/>
    </location>
</feature>
<evidence type="ECO:0000259" key="2">
    <source>
        <dbReference type="PROSITE" id="PS50132"/>
    </source>
</evidence>
<dbReference type="PROSITE" id="PS50132">
    <property type="entry name" value="RGS"/>
    <property type="match status" value="1"/>
</dbReference>
<keyword evidence="1" id="KW-1133">Transmembrane helix</keyword>
<dbReference type="SMART" id="SM00315">
    <property type="entry name" value="RGS"/>
    <property type="match status" value="1"/>
</dbReference>
<keyword evidence="1" id="KW-0472">Membrane</keyword>
<dbReference type="Gene3D" id="1.10.167.10">
    <property type="entry name" value="Regulator of G-protein Signalling 4, domain 2"/>
    <property type="match status" value="1"/>
</dbReference>
<dbReference type="PANTHER" id="PTHR10845:SF192">
    <property type="entry name" value="DOUBLE HIT, ISOFORM B"/>
    <property type="match status" value="1"/>
</dbReference>
<accession>A0ABR4NBW0</accession>
<feature type="transmembrane region" description="Helical" evidence="1">
    <location>
        <begin position="54"/>
        <end position="72"/>
    </location>
</feature>
<dbReference type="PANTHER" id="PTHR10845">
    <property type="entry name" value="REGULATOR OF G PROTEIN SIGNALING"/>
    <property type="match status" value="1"/>
</dbReference>
<dbReference type="InterPro" id="IPR044926">
    <property type="entry name" value="RGS_subdomain_2"/>
</dbReference>
<dbReference type="CDD" id="cd07440">
    <property type="entry name" value="RGS"/>
    <property type="match status" value="1"/>
</dbReference>
<organism evidence="3 4">
    <name type="scientific">Polyrhizophydium stewartii</name>
    <dbReference type="NCBI Taxonomy" id="2732419"/>
    <lineage>
        <taxon>Eukaryota</taxon>
        <taxon>Fungi</taxon>
        <taxon>Fungi incertae sedis</taxon>
        <taxon>Chytridiomycota</taxon>
        <taxon>Chytridiomycota incertae sedis</taxon>
        <taxon>Chytridiomycetes</taxon>
        <taxon>Rhizophydiales</taxon>
        <taxon>Rhizophydiales incertae sedis</taxon>
        <taxon>Polyrhizophydium</taxon>
    </lineage>
</organism>
<feature type="transmembrane region" description="Helical" evidence="1">
    <location>
        <begin position="20"/>
        <end position="42"/>
    </location>
</feature>
<sequence>MNGTASDGMAYPPRFDDYGTLKLATAGAETLILMVCAPLFVVHKRQPVIRYRSWSVNLFSVSLWVASHWFEAALSLDGWVNQSTLRYVVALKAACVMAVLSSYHAIFIRHYYLLRLPVIQAEMLDYDTIMDPQRYDAARNEVENVKRLSTEAAAWRFYLPHMFVVVGTILAFAVTMDLDEYVRSPASTVFSRVRAGLYLFETLSSTMILLLYLPRAPNENFRIKTQFNAMAIASIGIAGITTFRQTVFPNDDSSTFLSVTIVGIDLVVPIVLIYSGSKYKVNSSTEVLRSKLAEQNIALGDVSGRRSTGSNSGASSGSGPGIAAMLSPYTPVGGTALPQALGVNMQAFARPVPRPESVIAFNSMPRPSSDVLANLTIPRILVDPMLRDAFERYLRLELSLENMLFIEAVRRYKTVVMSASATDRHIKNEAENIIHDFIRPLSVNEVNLPTPIISKLKIVYSSQIESARTVPREIALRLFDEAGEHIHYVLSVNHLQRFKSSTIFRQTFSV</sequence>
<gene>
    <name evidence="3" type="primary">RGS20</name>
    <name evidence="3" type="ORF">HK105_203452</name>
</gene>
<feature type="domain" description="RGS" evidence="2">
    <location>
        <begin position="376"/>
        <end position="508"/>
    </location>
</feature>
<feature type="transmembrane region" description="Helical" evidence="1">
    <location>
        <begin position="255"/>
        <end position="274"/>
    </location>
</feature>